<feature type="non-terminal residue" evidence="27">
    <location>
        <position position="1"/>
    </location>
</feature>
<dbReference type="PANTHER" id="PTHR19300">
    <property type="entry name" value="BETA-1,4-GALACTOSYLTRANSFERASE"/>
    <property type="match status" value="1"/>
</dbReference>
<comment type="catalytic activity">
    <reaction evidence="20">
        <text>N-acetyl-D-glucosamine + UDP-alpha-D-galactose = beta-D-galactosyl-(1-&gt;4)-N-acetyl-D-glucosamine + UDP + H(+)</text>
        <dbReference type="Rhea" id="RHEA:17745"/>
        <dbReference type="ChEBI" id="CHEBI:15378"/>
        <dbReference type="ChEBI" id="CHEBI:58223"/>
        <dbReference type="ChEBI" id="CHEBI:60152"/>
        <dbReference type="ChEBI" id="CHEBI:66914"/>
        <dbReference type="ChEBI" id="CHEBI:506227"/>
        <dbReference type="EC" id="2.4.1.90"/>
    </reaction>
    <physiologicalReaction direction="left-to-right" evidence="20">
        <dbReference type="Rhea" id="RHEA:17746"/>
    </physiologicalReaction>
</comment>
<evidence type="ECO:0000256" key="23">
    <source>
        <dbReference type="SAM" id="Phobius"/>
    </source>
</evidence>
<feature type="domain" description="Galactosyltransferase N-terminal" evidence="26">
    <location>
        <begin position="92"/>
        <end position="224"/>
    </location>
</feature>
<feature type="coiled-coil region" evidence="21">
    <location>
        <begin position="390"/>
        <end position="417"/>
    </location>
</feature>
<dbReference type="FunFam" id="3.30.70.100:FF:000017">
    <property type="entry name" value="Protein NipSnap homolog 3A"/>
    <property type="match status" value="1"/>
</dbReference>
<dbReference type="GO" id="GO:0046872">
    <property type="term" value="F:metal ion binding"/>
    <property type="evidence" value="ECO:0007669"/>
    <property type="project" value="UniProtKB-KW"/>
</dbReference>
<dbReference type="PANTHER" id="PTHR19300:SF5">
    <property type="entry name" value="BETA-1,4-GALACTOSYLTRANSFERASE 1"/>
    <property type="match status" value="1"/>
</dbReference>
<comment type="pathway">
    <text evidence="3">Protein modification; protein glycosylation.</text>
</comment>
<name>A0A8J7P4I0_ATRSP</name>
<dbReference type="InterPro" id="IPR012577">
    <property type="entry name" value="NIPSNAP"/>
</dbReference>
<dbReference type="PRINTS" id="PR02050">
    <property type="entry name" value="B14GALTRFASE"/>
</dbReference>
<keyword evidence="8 23" id="KW-0812">Transmembrane</keyword>
<keyword evidence="13 23" id="KW-0472">Membrane</keyword>
<dbReference type="GO" id="GO:0000139">
    <property type="term" value="C:Golgi membrane"/>
    <property type="evidence" value="ECO:0007669"/>
    <property type="project" value="UniProtKB-SubCell"/>
</dbReference>
<evidence type="ECO:0000256" key="11">
    <source>
        <dbReference type="ARBA" id="ARBA00022989"/>
    </source>
</evidence>
<dbReference type="EMBL" id="JAAWVO010075039">
    <property type="protein sequence ID" value="MBN3325280.1"/>
    <property type="molecule type" value="Genomic_DNA"/>
</dbReference>
<evidence type="ECO:0000256" key="3">
    <source>
        <dbReference type="ARBA" id="ARBA00004922"/>
    </source>
</evidence>
<keyword evidence="10" id="KW-0735">Signal-anchor</keyword>
<dbReference type="InterPro" id="IPR027791">
    <property type="entry name" value="Galactosyl_T_C"/>
</dbReference>
<keyword evidence="12" id="KW-0333">Golgi apparatus</keyword>
<keyword evidence="9" id="KW-0479">Metal-binding</keyword>
<evidence type="ECO:0000256" key="20">
    <source>
        <dbReference type="ARBA" id="ARBA00049413"/>
    </source>
</evidence>
<accession>A0A8J7P4I0</accession>
<keyword evidence="14" id="KW-1015">Disulfide bond</keyword>
<dbReference type="SUPFAM" id="SSF54909">
    <property type="entry name" value="Dimeric alpha+beta barrel"/>
    <property type="match status" value="2"/>
</dbReference>
<dbReference type="CDD" id="cd00899">
    <property type="entry name" value="b4GalT"/>
    <property type="match status" value="1"/>
</dbReference>
<evidence type="ECO:0000256" key="4">
    <source>
        <dbReference type="ARBA" id="ARBA00005291"/>
    </source>
</evidence>
<dbReference type="Gene3D" id="3.90.550.10">
    <property type="entry name" value="Spore Coat Polysaccharide Biosynthesis Protein SpsA, Chain A"/>
    <property type="match status" value="1"/>
</dbReference>
<evidence type="ECO:0000256" key="14">
    <source>
        <dbReference type="ARBA" id="ARBA00023157"/>
    </source>
</evidence>
<evidence type="ECO:0000256" key="1">
    <source>
        <dbReference type="ARBA" id="ARBA00001936"/>
    </source>
</evidence>
<dbReference type="Proteomes" id="UP000736164">
    <property type="component" value="Unassembled WGS sequence"/>
</dbReference>
<keyword evidence="16" id="KW-0464">Manganese</keyword>
<dbReference type="GO" id="GO:0006487">
    <property type="term" value="P:protein N-linked glycosylation"/>
    <property type="evidence" value="ECO:0007669"/>
    <property type="project" value="TreeGrafter"/>
</dbReference>
<evidence type="ECO:0000256" key="19">
    <source>
        <dbReference type="ARBA" id="ARBA00042172"/>
    </source>
</evidence>
<evidence type="ECO:0000313" key="28">
    <source>
        <dbReference type="Proteomes" id="UP000736164"/>
    </source>
</evidence>
<gene>
    <name evidence="27" type="primary">B4galt1_0</name>
    <name evidence="27" type="ORF">GTO95_0005794</name>
</gene>
<evidence type="ECO:0000256" key="6">
    <source>
        <dbReference type="ARBA" id="ARBA00022676"/>
    </source>
</evidence>
<dbReference type="Pfam" id="PF02709">
    <property type="entry name" value="Glyco_transf_7C"/>
    <property type="match status" value="1"/>
</dbReference>
<dbReference type="InterPro" id="IPR003859">
    <property type="entry name" value="Galactosyl_T"/>
</dbReference>
<comment type="similarity">
    <text evidence="5">Belongs to the glycosyltransferase 7 family.</text>
</comment>
<dbReference type="GO" id="GO:0008092">
    <property type="term" value="F:cytoskeletal protein binding"/>
    <property type="evidence" value="ECO:0007669"/>
    <property type="project" value="TreeGrafter"/>
</dbReference>
<dbReference type="GO" id="GO:0005975">
    <property type="term" value="P:carbohydrate metabolic process"/>
    <property type="evidence" value="ECO:0007669"/>
    <property type="project" value="InterPro"/>
</dbReference>
<dbReference type="UniPathway" id="UPA00378"/>
<evidence type="ECO:0000313" key="27">
    <source>
        <dbReference type="EMBL" id="MBN3325280.1"/>
    </source>
</evidence>
<feature type="region of interest" description="Disordered" evidence="22">
    <location>
        <begin position="67"/>
        <end position="87"/>
    </location>
</feature>
<feature type="transmembrane region" description="Helical" evidence="23">
    <location>
        <begin position="12"/>
        <end position="36"/>
    </location>
</feature>
<comment type="caution">
    <text evidence="27">The sequence shown here is derived from an EMBL/GenBank/DDBJ whole genome shotgun (WGS) entry which is preliminary data.</text>
</comment>
<keyword evidence="21" id="KW-0175">Coiled coil</keyword>
<comment type="subcellular location">
    <subcellularLocation>
        <location evidence="2">Golgi apparatus membrane</location>
        <topology evidence="2">Single-pass type II membrane protein</topology>
    </subcellularLocation>
</comment>
<dbReference type="FunFam" id="3.30.70.100:FF:000019">
    <property type="entry name" value="Protein NipSnap homolog 3A"/>
    <property type="match status" value="1"/>
</dbReference>
<dbReference type="EC" id="2.4.1.90" evidence="17"/>
<dbReference type="GO" id="GO:0003831">
    <property type="term" value="F:beta-N-acetylglucosaminylglycopeptide beta-1,4-galactosyltransferase activity"/>
    <property type="evidence" value="ECO:0007669"/>
    <property type="project" value="TreeGrafter"/>
</dbReference>
<comment type="similarity">
    <text evidence="4">Belongs to the NipSnap family.</text>
</comment>
<evidence type="ECO:0000256" key="22">
    <source>
        <dbReference type="SAM" id="MobiDB-lite"/>
    </source>
</evidence>
<evidence type="ECO:0000256" key="18">
    <source>
        <dbReference type="ARBA" id="ARBA00041655"/>
    </source>
</evidence>
<feature type="non-terminal residue" evidence="27">
    <location>
        <position position="690"/>
    </location>
</feature>
<keyword evidence="15" id="KW-0325">Glycoprotein</keyword>
<dbReference type="SUPFAM" id="SSF53448">
    <property type="entry name" value="Nucleotide-diphospho-sugar transferases"/>
    <property type="match status" value="1"/>
</dbReference>
<evidence type="ECO:0000256" key="2">
    <source>
        <dbReference type="ARBA" id="ARBA00004323"/>
    </source>
</evidence>
<evidence type="ECO:0000259" key="24">
    <source>
        <dbReference type="Pfam" id="PF02709"/>
    </source>
</evidence>
<evidence type="ECO:0000256" key="12">
    <source>
        <dbReference type="ARBA" id="ARBA00023034"/>
    </source>
</evidence>
<protein>
    <recommendedName>
        <fullName evidence="19">N-acetyllactosamine synthase</fullName>
        <ecNumber evidence="17">2.4.1.90</ecNumber>
    </recommendedName>
    <alternativeName>
        <fullName evidence="19">N-acetyllactosamine synthase</fullName>
    </alternativeName>
    <alternativeName>
        <fullName evidence="18">Nal synthase</fullName>
    </alternativeName>
</protein>
<dbReference type="Pfam" id="PF13733">
    <property type="entry name" value="Glyco_transf_7N"/>
    <property type="match status" value="1"/>
</dbReference>
<evidence type="ECO:0000256" key="9">
    <source>
        <dbReference type="ARBA" id="ARBA00022723"/>
    </source>
</evidence>
<keyword evidence="6 27" id="KW-0328">Glycosyltransferase</keyword>
<evidence type="ECO:0000256" key="15">
    <source>
        <dbReference type="ARBA" id="ARBA00023180"/>
    </source>
</evidence>
<organism evidence="27 28">
    <name type="scientific">Atractosteus spatula</name>
    <name type="common">Alligator gar</name>
    <name type="synonym">Lepisosteus spatula</name>
    <dbReference type="NCBI Taxonomy" id="7917"/>
    <lineage>
        <taxon>Eukaryota</taxon>
        <taxon>Metazoa</taxon>
        <taxon>Chordata</taxon>
        <taxon>Craniata</taxon>
        <taxon>Vertebrata</taxon>
        <taxon>Euteleostomi</taxon>
        <taxon>Actinopterygii</taxon>
        <taxon>Neopterygii</taxon>
        <taxon>Holostei</taxon>
        <taxon>Semionotiformes</taxon>
        <taxon>Lepisosteidae</taxon>
        <taxon>Atractosteus</taxon>
    </lineage>
</organism>
<proteinExistence type="inferred from homology"/>
<feature type="domain" description="NIPSNAP" evidence="25">
    <location>
        <begin position="454"/>
        <end position="551"/>
    </location>
</feature>
<feature type="domain" description="NIPSNAP" evidence="25">
    <location>
        <begin position="562"/>
        <end position="640"/>
    </location>
</feature>
<feature type="domain" description="Galactosyltransferase C-terminal" evidence="24">
    <location>
        <begin position="229"/>
        <end position="306"/>
    </location>
</feature>
<evidence type="ECO:0000256" key="5">
    <source>
        <dbReference type="ARBA" id="ARBA00005735"/>
    </source>
</evidence>
<evidence type="ECO:0000256" key="16">
    <source>
        <dbReference type="ARBA" id="ARBA00023211"/>
    </source>
</evidence>
<evidence type="ECO:0000256" key="8">
    <source>
        <dbReference type="ARBA" id="ARBA00022692"/>
    </source>
</evidence>
<dbReference type="InterPro" id="IPR011008">
    <property type="entry name" value="Dimeric_a/b-barrel"/>
</dbReference>
<dbReference type="FunFam" id="3.90.550.10:FF:000028">
    <property type="entry name" value="beta-1,4-galactosyltransferase 1"/>
    <property type="match status" value="1"/>
</dbReference>
<dbReference type="InterPro" id="IPR029044">
    <property type="entry name" value="Nucleotide-diphossugar_trans"/>
</dbReference>
<evidence type="ECO:0000256" key="10">
    <source>
        <dbReference type="ARBA" id="ARBA00022968"/>
    </source>
</evidence>
<sequence>MPDPNPTLPGRALQKTCTLVVFLCAVHLSVTLLYYLNTLDVFRNSFAQNQQQNTYDTSALSRSEATLTSNLSERQPPGARSPTVKAKDLEQCPETSPLLVGPLRIEFSQPVGLKQVEIENPELRDGGRYMPKDCVARQKVAFIIPFRKRDEHLKFWLYYLHPILQRQQLDYGVYVINQFGDETFNRAKLLNIGYAEALKEYDYDCFVFSDVDLIPMDDRNIYKCYSQPRHLAVSMDKFGFRLPYQQYFGGVSSLSKEQFLKINGFPNNYWGWGGEDDDIYNRISSRGMSISRPDAVIGKCRMIRHDRDRKNDPNPQRFDRIVHTRETMNTDGINSLTYKVVKVEKNKLYTNITVDVGMPTRKTYFVIMLPDLTPLSPLFCQTACSLRVSLRDSQSREQALEESLANAQNALQHVANKLYRPASVFEPTSEGRIAQWKLHASLSTGPQQQKGTFYELRTYCIKPEHNSAFLKLTNENIQLRTAHSELLGYWSVEYGGLNEVFHIWKYESYAQRAAVRAALAQDPEWQNQYISKALPMLRAQDSEVTYLVPWCEIDKPSKEGVYELVTFQMKPGGPAVWGKAFRAAVSTHSKAGYAHLVGVFHSEFGLLNRVHALWWYEDPDRRAATRRVAHQDARVVAAGKVTAPGFCTTLTSLWARSGIHSSIVLAGLKLTGQIQQLLKHIVPIVSTKNL</sequence>
<dbReference type="GO" id="GO:0003945">
    <property type="term" value="F:N-acetyllactosamine synthase activity"/>
    <property type="evidence" value="ECO:0007669"/>
    <property type="project" value="UniProtKB-EC"/>
</dbReference>
<evidence type="ECO:0000256" key="21">
    <source>
        <dbReference type="SAM" id="Coils"/>
    </source>
</evidence>
<dbReference type="InterPro" id="IPR027995">
    <property type="entry name" value="Galactosyl_T_N"/>
</dbReference>
<keyword evidence="11 23" id="KW-1133">Transmembrane helix</keyword>
<comment type="cofactor">
    <cofactor evidence="1">
        <name>Mn(2+)</name>
        <dbReference type="ChEBI" id="CHEBI:29035"/>
    </cofactor>
</comment>
<evidence type="ECO:0000256" key="7">
    <source>
        <dbReference type="ARBA" id="ARBA00022679"/>
    </source>
</evidence>
<dbReference type="Gene3D" id="3.30.70.100">
    <property type="match status" value="2"/>
</dbReference>
<dbReference type="AlphaFoldDB" id="A0A8J7P4I0"/>
<reference evidence="27" key="1">
    <citation type="journal article" date="2021" name="Cell">
        <title>Tracing the genetic footprints of vertebrate landing in non-teleost ray-finned fishes.</title>
        <authorList>
            <person name="Bi X."/>
            <person name="Wang K."/>
            <person name="Yang L."/>
            <person name="Pan H."/>
            <person name="Jiang H."/>
            <person name="Wei Q."/>
            <person name="Fang M."/>
            <person name="Yu H."/>
            <person name="Zhu C."/>
            <person name="Cai Y."/>
            <person name="He Y."/>
            <person name="Gan X."/>
            <person name="Zeng H."/>
            <person name="Yu D."/>
            <person name="Zhu Y."/>
            <person name="Jiang H."/>
            <person name="Qiu Q."/>
            <person name="Yang H."/>
            <person name="Zhang Y.E."/>
            <person name="Wang W."/>
            <person name="Zhu M."/>
            <person name="He S."/>
            <person name="Zhang G."/>
        </authorList>
    </citation>
    <scope>NUCLEOTIDE SEQUENCE</scope>
    <source>
        <strain evidence="27">Allg_001</strain>
    </source>
</reference>
<evidence type="ECO:0000256" key="13">
    <source>
        <dbReference type="ARBA" id="ARBA00023136"/>
    </source>
</evidence>
<evidence type="ECO:0000256" key="17">
    <source>
        <dbReference type="ARBA" id="ARBA00038891"/>
    </source>
</evidence>
<keyword evidence="28" id="KW-1185">Reference proteome</keyword>
<evidence type="ECO:0000259" key="25">
    <source>
        <dbReference type="Pfam" id="PF07978"/>
    </source>
</evidence>
<dbReference type="Pfam" id="PF07978">
    <property type="entry name" value="NIPSNAP"/>
    <property type="match status" value="2"/>
</dbReference>
<evidence type="ECO:0000259" key="26">
    <source>
        <dbReference type="Pfam" id="PF13733"/>
    </source>
</evidence>
<keyword evidence="7" id="KW-0808">Transferase</keyword>